<organism evidence="3 4">
    <name type="scientific">Eiseniibacteriota bacterium</name>
    <dbReference type="NCBI Taxonomy" id="2212470"/>
    <lineage>
        <taxon>Bacteria</taxon>
        <taxon>Candidatus Eiseniibacteriota</taxon>
    </lineage>
</organism>
<protein>
    <recommendedName>
        <fullName evidence="2">Lon N-terminal domain-containing protein</fullName>
    </recommendedName>
</protein>
<evidence type="ECO:0000259" key="2">
    <source>
        <dbReference type="PROSITE" id="PS51787"/>
    </source>
</evidence>
<dbReference type="PANTHER" id="PTHR46732">
    <property type="entry name" value="ATP-DEPENDENT PROTEASE LA (LON) DOMAIN PROTEIN"/>
    <property type="match status" value="1"/>
</dbReference>
<dbReference type="AlphaFoldDB" id="A0A538TA91"/>
<comment type="caution">
    <text evidence="3">The sequence shown here is derived from an EMBL/GenBank/DDBJ whole genome shotgun (WGS) entry which is preliminary data.</text>
</comment>
<dbReference type="Gene3D" id="2.30.130.40">
    <property type="entry name" value="LON domain-like"/>
    <property type="match status" value="1"/>
</dbReference>
<feature type="region of interest" description="Disordered" evidence="1">
    <location>
        <begin position="1"/>
        <end position="21"/>
    </location>
</feature>
<evidence type="ECO:0000313" key="3">
    <source>
        <dbReference type="EMBL" id="TMQ60555.1"/>
    </source>
</evidence>
<reference evidence="3 4" key="1">
    <citation type="journal article" date="2019" name="Nat. Microbiol.">
        <title>Mediterranean grassland soil C-N compound turnover is dependent on rainfall and depth, and is mediated by genomically divergent microorganisms.</title>
        <authorList>
            <person name="Diamond S."/>
            <person name="Andeer P.F."/>
            <person name="Li Z."/>
            <person name="Crits-Christoph A."/>
            <person name="Burstein D."/>
            <person name="Anantharaman K."/>
            <person name="Lane K.R."/>
            <person name="Thomas B.C."/>
            <person name="Pan C."/>
            <person name="Northen T.R."/>
            <person name="Banfield J.F."/>
        </authorList>
    </citation>
    <scope>NUCLEOTIDE SEQUENCE [LARGE SCALE GENOMIC DNA]</scope>
    <source>
        <strain evidence="3">WS_2</strain>
    </source>
</reference>
<feature type="region of interest" description="Disordered" evidence="1">
    <location>
        <begin position="237"/>
        <end position="256"/>
    </location>
</feature>
<dbReference type="EMBL" id="VBOS01000016">
    <property type="protein sequence ID" value="TMQ60555.1"/>
    <property type="molecule type" value="Genomic_DNA"/>
</dbReference>
<dbReference type="InterPro" id="IPR015947">
    <property type="entry name" value="PUA-like_sf"/>
</dbReference>
<dbReference type="SUPFAM" id="SSF88697">
    <property type="entry name" value="PUA domain-like"/>
    <property type="match status" value="1"/>
</dbReference>
<feature type="compositionally biased region" description="Pro residues" evidence="1">
    <location>
        <begin position="247"/>
        <end position="256"/>
    </location>
</feature>
<sequence length="256" mass="28389">MGPGASLRSIPRSRWTGTSRTCWSSWGRTEPVPDAALQPGPRHAVPVLPLADVVLFPHAILPLRVTDLRYRTLVRDALSGERTVALALSKPGFEPGERSHPEVFPTACLARFQDVAWLPDDCYDLRLIGLARVRLERRVREHPYPSARVRVLPQEPYTEDDPLVQLERQASIRVFERLLNAAAAAAGVAPPPVPDADASYEAVVSMMCMCLDVEAGEKLGLLEMDSVIERGKQVRERIERRLRSGPRPEPGDPPSN</sequence>
<gene>
    <name evidence="3" type="ORF">E6K72_00495</name>
</gene>
<dbReference type="InterPro" id="IPR046336">
    <property type="entry name" value="Lon_prtase_N_sf"/>
</dbReference>
<evidence type="ECO:0000256" key="1">
    <source>
        <dbReference type="SAM" id="MobiDB-lite"/>
    </source>
</evidence>
<proteinExistence type="predicted"/>
<dbReference type="InterPro" id="IPR003111">
    <property type="entry name" value="Lon_prtase_N"/>
</dbReference>
<accession>A0A538TA91</accession>
<dbReference type="PROSITE" id="PS51787">
    <property type="entry name" value="LON_N"/>
    <property type="match status" value="1"/>
</dbReference>
<dbReference type="Proteomes" id="UP000317716">
    <property type="component" value="Unassembled WGS sequence"/>
</dbReference>
<dbReference type="SMART" id="SM00464">
    <property type="entry name" value="LON"/>
    <property type="match status" value="1"/>
</dbReference>
<feature type="domain" description="Lon N-terminal" evidence="2">
    <location>
        <begin position="45"/>
        <end position="242"/>
    </location>
</feature>
<evidence type="ECO:0000313" key="4">
    <source>
        <dbReference type="Proteomes" id="UP000317716"/>
    </source>
</evidence>
<dbReference type="Pfam" id="PF02190">
    <property type="entry name" value="LON_substr_bdg"/>
    <property type="match status" value="1"/>
</dbReference>
<dbReference type="PANTHER" id="PTHR46732:SF8">
    <property type="entry name" value="ATP-DEPENDENT PROTEASE LA (LON) DOMAIN PROTEIN"/>
    <property type="match status" value="1"/>
</dbReference>
<name>A0A538TA91_UNCEI</name>